<keyword evidence="1" id="KW-0812">Transmembrane</keyword>
<reference evidence="2 3" key="1">
    <citation type="submission" date="2019-09" db="EMBL/GenBank/DDBJ databases">
        <title>Phylogeny of genus Pseudoclavibacter and closely related genus.</title>
        <authorList>
            <person name="Li Y."/>
        </authorList>
    </citation>
    <scope>NUCLEOTIDE SEQUENCE [LARGE SCALE GENOMIC DNA]</scope>
    <source>
        <strain evidence="2 3">DSM 23821</strain>
    </source>
</reference>
<accession>A0A7J5BSL3</accession>
<keyword evidence="1" id="KW-0472">Membrane</keyword>
<dbReference type="EMBL" id="WBJZ01000009">
    <property type="protein sequence ID" value="KAB1657295.1"/>
    <property type="molecule type" value="Genomic_DNA"/>
</dbReference>
<evidence type="ECO:0000256" key="1">
    <source>
        <dbReference type="SAM" id="Phobius"/>
    </source>
</evidence>
<organism evidence="2 3">
    <name type="scientific">Pseudoclavibacter chungangensis</name>
    <dbReference type="NCBI Taxonomy" id="587635"/>
    <lineage>
        <taxon>Bacteria</taxon>
        <taxon>Bacillati</taxon>
        <taxon>Actinomycetota</taxon>
        <taxon>Actinomycetes</taxon>
        <taxon>Micrococcales</taxon>
        <taxon>Microbacteriaceae</taxon>
        <taxon>Pseudoclavibacter</taxon>
    </lineage>
</organism>
<evidence type="ECO:0000313" key="2">
    <source>
        <dbReference type="EMBL" id="KAB1657295.1"/>
    </source>
</evidence>
<feature type="transmembrane region" description="Helical" evidence="1">
    <location>
        <begin position="33"/>
        <end position="57"/>
    </location>
</feature>
<evidence type="ECO:0000313" key="3">
    <source>
        <dbReference type="Proteomes" id="UP000467240"/>
    </source>
</evidence>
<dbReference type="RefSeq" id="WP_158040460.1">
    <property type="nucleotide sequence ID" value="NZ_JACCFV010000001.1"/>
</dbReference>
<feature type="transmembrane region" description="Helical" evidence="1">
    <location>
        <begin position="96"/>
        <end position="117"/>
    </location>
</feature>
<sequence>MIDWFTWIAAGLAAIVGVVCLVLGLVGRRPSDVSVGAIAVVELLLVVQVVLAIVTPVAGNAPVGDGIEFWAYLVTALIIPPAAVFWGLVEPSKWSTVILGAVGLTVAVMLVRMQQIWTGQPPFLGG</sequence>
<gene>
    <name evidence="2" type="ORF">F8O01_08610</name>
</gene>
<comment type="caution">
    <text evidence="2">The sequence shown here is derived from an EMBL/GenBank/DDBJ whole genome shotgun (WGS) entry which is preliminary data.</text>
</comment>
<dbReference type="AlphaFoldDB" id="A0A7J5BSL3"/>
<name>A0A7J5BSL3_9MICO</name>
<dbReference type="OrthoDB" id="5197832at2"/>
<dbReference type="Proteomes" id="UP000467240">
    <property type="component" value="Unassembled WGS sequence"/>
</dbReference>
<evidence type="ECO:0008006" key="4">
    <source>
        <dbReference type="Google" id="ProtNLM"/>
    </source>
</evidence>
<proteinExistence type="predicted"/>
<feature type="transmembrane region" description="Helical" evidence="1">
    <location>
        <begin position="6"/>
        <end position="26"/>
    </location>
</feature>
<feature type="transmembrane region" description="Helical" evidence="1">
    <location>
        <begin position="69"/>
        <end position="89"/>
    </location>
</feature>
<protein>
    <recommendedName>
        <fullName evidence="4">Integral membrane protein</fullName>
    </recommendedName>
</protein>
<keyword evidence="1" id="KW-1133">Transmembrane helix</keyword>
<keyword evidence="3" id="KW-1185">Reference proteome</keyword>